<evidence type="ECO:0000259" key="5">
    <source>
        <dbReference type="PROSITE" id="PS51387"/>
    </source>
</evidence>
<dbReference type="InterPro" id="IPR007173">
    <property type="entry name" value="ALO_C"/>
</dbReference>
<dbReference type="Proteomes" id="UP000789508">
    <property type="component" value="Unassembled WGS sequence"/>
</dbReference>
<keyword evidence="3" id="KW-0560">Oxidoreductase</keyword>
<dbReference type="InterPro" id="IPR016167">
    <property type="entry name" value="FAD-bd_PCMH_sub1"/>
</dbReference>
<dbReference type="Gene3D" id="3.30.465.10">
    <property type="match status" value="1"/>
</dbReference>
<dbReference type="PROSITE" id="PS51387">
    <property type="entry name" value="FAD_PCMH"/>
    <property type="match status" value="1"/>
</dbReference>
<evidence type="ECO:0000256" key="4">
    <source>
        <dbReference type="ARBA" id="ARBA00033418"/>
    </source>
</evidence>
<dbReference type="OrthoDB" id="371463at2759"/>
<comment type="caution">
    <text evidence="6">The sequence shown here is derived from an EMBL/GenBank/DDBJ whole genome shotgun (WGS) entry which is preliminary data.</text>
</comment>
<keyword evidence="7" id="KW-1185">Reference proteome</keyword>
<evidence type="ECO:0000256" key="3">
    <source>
        <dbReference type="ARBA" id="ARBA00023002"/>
    </source>
</evidence>
<dbReference type="Pfam" id="PF01565">
    <property type="entry name" value="FAD_binding_4"/>
    <property type="match status" value="1"/>
</dbReference>
<dbReference type="Gene3D" id="3.30.70.2520">
    <property type="match status" value="1"/>
</dbReference>
<dbReference type="Gene3D" id="3.30.43.10">
    <property type="entry name" value="Uridine Diphospho-n-acetylenolpyruvylglucosamine Reductase, domain 2"/>
    <property type="match status" value="1"/>
</dbReference>
<organism evidence="6 7">
    <name type="scientific">Ambispora leptoticha</name>
    <dbReference type="NCBI Taxonomy" id="144679"/>
    <lineage>
        <taxon>Eukaryota</taxon>
        <taxon>Fungi</taxon>
        <taxon>Fungi incertae sedis</taxon>
        <taxon>Mucoromycota</taxon>
        <taxon>Glomeromycotina</taxon>
        <taxon>Glomeromycetes</taxon>
        <taxon>Archaeosporales</taxon>
        <taxon>Ambisporaceae</taxon>
        <taxon>Ambispora</taxon>
    </lineage>
</organism>
<evidence type="ECO:0000256" key="1">
    <source>
        <dbReference type="ARBA" id="ARBA00005083"/>
    </source>
</evidence>
<dbReference type="InterPro" id="IPR010031">
    <property type="entry name" value="FAD_lactone_oxidase-like"/>
</dbReference>
<dbReference type="EC" id="1.1.3.37" evidence="2"/>
<accession>A0A9N9HQV3</accession>
<reference evidence="6" key="1">
    <citation type="submission" date="2021-06" db="EMBL/GenBank/DDBJ databases">
        <authorList>
            <person name="Kallberg Y."/>
            <person name="Tangrot J."/>
            <person name="Rosling A."/>
        </authorList>
    </citation>
    <scope>NUCLEOTIDE SEQUENCE</scope>
    <source>
        <strain evidence="6">FL130A</strain>
    </source>
</reference>
<dbReference type="AlphaFoldDB" id="A0A9N9HQV3"/>
<evidence type="ECO:0000313" key="7">
    <source>
        <dbReference type="Proteomes" id="UP000789508"/>
    </source>
</evidence>
<dbReference type="SUPFAM" id="SSF56176">
    <property type="entry name" value="FAD-binding/transporter-associated domain-like"/>
    <property type="match status" value="1"/>
</dbReference>
<feature type="domain" description="FAD-binding PCMH-type" evidence="5">
    <location>
        <begin position="1"/>
        <end position="189"/>
    </location>
</feature>
<dbReference type="GO" id="GO:0003885">
    <property type="term" value="F:D-arabinono-1,4-lactone oxidase activity"/>
    <property type="evidence" value="ECO:0007669"/>
    <property type="project" value="UniProtKB-EC"/>
</dbReference>
<evidence type="ECO:0000313" key="6">
    <source>
        <dbReference type="EMBL" id="CAG8701508.1"/>
    </source>
</evidence>
<dbReference type="PANTHER" id="PTHR43762:SF1">
    <property type="entry name" value="D-ARABINONO-1,4-LACTONE OXIDASE"/>
    <property type="match status" value="1"/>
</dbReference>
<dbReference type="InterPro" id="IPR006094">
    <property type="entry name" value="Oxid_FAD_bind_N"/>
</dbReference>
<dbReference type="EMBL" id="CAJVPS010019561">
    <property type="protein sequence ID" value="CAG8701508.1"/>
    <property type="molecule type" value="Genomic_DNA"/>
</dbReference>
<name>A0A9N9HQV3_9GLOM</name>
<gene>
    <name evidence="6" type="ORF">ALEPTO_LOCUS11595</name>
</gene>
<dbReference type="InterPro" id="IPR036318">
    <property type="entry name" value="FAD-bd_PCMH-like_sf"/>
</dbReference>
<dbReference type="InterPro" id="IPR016169">
    <property type="entry name" value="FAD-bd_PCMH_sub2"/>
</dbReference>
<dbReference type="GO" id="GO:0071949">
    <property type="term" value="F:FAD binding"/>
    <property type="evidence" value="ECO:0007669"/>
    <property type="project" value="InterPro"/>
</dbReference>
<dbReference type="GO" id="GO:0016020">
    <property type="term" value="C:membrane"/>
    <property type="evidence" value="ECO:0007669"/>
    <property type="project" value="InterPro"/>
</dbReference>
<dbReference type="InterPro" id="IPR016166">
    <property type="entry name" value="FAD-bd_PCMH"/>
</dbReference>
<dbReference type="Pfam" id="PF04030">
    <property type="entry name" value="ALO"/>
    <property type="match status" value="1"/>
</dbReference>
<comment type="pathway">
    <text evidence="1">Cofactor biosynthesis; D-erythroascorbate biosynthesis; dehydro-D-arabinono-1,4-lactone from D-arabinose: step 2/2.</text>
</comment>
<sequence length="484" mass="55242">MKILKPKSENEIQDIIKDAVNAATPTIVRVIGSNHSWSRAIFDAKDIPKTTNVKFISLTNLRGVEKFEPTSEQTATVTVWAGTNIGKDPRDKDSTLENSLTYQLDQHGYSLPDTGGISHQTVGGFLSTGSAGGSLVHSIDEAVIGIRLIDGTGTIHDLTEKDNDKFLAAGVSMGLLGIITKVTFKLQKKFYITGIQTISPIKPLSRDINVGCPIDFFGIGDKDQGIPSISEFFSNNRDYDTDYSRILWWPQDGLDRVSIWKAKKISDNNGPIDHFKQPSIFIQFFGKVILAFLNVIEFPGKIYNKIAAFLLKNFSEIGVEYFQDRWWNGLPMDNDICDQILPVAFTELWISFDKTKDVMNKLQELFTNEPKSVGNFITEIYTAKKSRFWLSPAYERDVIRIDPFYFLGNLRGTPEDHFRFYWNALKEYNFRCHWGKYTPDEYGNEVPGLFSKYENWMAIRQEMDPHQIFVTPYWRSRLTIPNIN</sequence>
<evidence type="ECO:0000256" key="2">
    <source>
        <dbReference type="ARBA" id="ARBA00013136"/>
    </source>
</evidence>
<dbReference type="PANTHER" id="PTHR43762">
    <property type="entry name" value="L-GULONOLACTONE OXIDASE"/>
    <property type="match status" value="1"/>
</dbReference>
<protein>
    <recommendedName>
        <fullName evidence="2">D-arabinono-1,4-lactone oxidase</fullName>
        <ecNumber evidence="2">1.1.3.37</ecNumber>
    </recommendedName>
    <alternativeName>
        <fullName evidence="4">L-galactono-gamma-lactone oxidase</fullName>
    </alternativeName>
</protein>
<proteinExistence type="predicted"/>